<protein>
    <recommendedName>
        <fullName evidence="4">Metal-binding protein</fullName>
    </recommendedName>
</protein>
<sequence length="152" mass="16169">MSVLHRRALVLGLSAAALGGAAAAADARDITVYKTPWCGCCKGWIAHLRKAGFRAKVVEVEDLAPIRNKHGVPFELSSCHTGVIAGYVVEGHVPPADVVRLVREKPKALGITVPGMPIGSPGMEAPDGRKEAYQTLLLLDRKGRTKVFAQHG</sequence>
<name>A0A2D2B0T2_9CAUL</name>
<keyword evidence="1" id="KW-0732">Signal</keyword>
<keyword evidence="3" id="KW-1185">Reference proteome</keyword>
<dbReference type="EMBL" id="CP024201">
    <property type="protein sequence ID" value="ATQ43859.1"/>
    <property type="molecule type" value="Genomic_DNA"/>
</dbReference>
<evidence type="ECO:0000313" key="2">
    <source>
        <dbReference type="EMBL" id="ATQ43859.1"/>
    </source>
</evidence>
<dbReference type="Proteomes" id="UP000228945">
    <property type="component" value="Chromosome"/>
</dbReference>
<organism evidence="2 3">
    <name type="scientific">Caulobacter mirabilis</name>
    <dbReference type="NCBI Taxonomy" id="69666"/>
    <lineage>
        <taxon>Bacteria</taxon>
        <taxon>Pseudomonadati</taxon>
        <taxon>Pseudomonadota</taxon>
        <taxon>Alphaproteobacteria</taxon>
        <taxon>Caulobacterales</taxon>
        <taxon>Caulobacteraceae</taxon>
        <taxon>Caulobacter</taxon>
    </lineage>
</organism>
<dbReference type="RefSeq" id="WP_099623107.1">
    <property type="nucleotide sequence ID" value="NZ_CP024201.1"/>
</dbReference>
<gene>
    <name evidence="2" type="ORF">CSW64_16375</name>
</gene>
<evidence type="ECO:0008006" key="4">
    <source>
        <dbReference type="Google" id="ProtNLM"/>
    </source>
</evidence>
<accession>A0A2D2B0T2</accession>
<evidence type="ECO:0000256" key="1">
    <source>
        <dbReference type="SAM" id="SignalP"/>
    </source>
</evidence>
<dbReference type="Pfam" id="PF04214">
    <property type="entry name" value="DUF411"/>
    <property type="match status" value="1"/>
</dbReference>
<dbReference type="PROSITE" id="PS51318">
    <property type="entry name" value="TAT"/>
    <property type="match status" value="1"/>
</dbReference>
<dbReference type="KEGG" id="cmb:CSW64_16375"/>
<dbReference type="AlphaFoldDB" id="A0A2D2B0T2"/>
<dbReference type="OrthoDB" id="14727at2"/>
<proteinExistence type="predicted"/>
<reference evidence="2 3" key="1">
    <citation type="submission" date="2017-10" db="EMBL/GenBank/DDBJ databases">
        <title>Genome sequence of Caulobacter mirabilis FWC38.</title>
        <authorList>
            <person name="Fiebig A."/>
            <person name="Crosson S."/>
        </authorList>
    </citation>
    <scope>NUCLEOTIDE SEQUENCE [LARGE SCALE GENOMIC DNA]</scope>
    <source>
        <strain evidence="2 3">FWC 38</strain>
    </source>
</reference>
<evidence type="ECO:0000313" key="3">
    <source>
        <dbReference type="Proteomes" id="UP000228945"/>
    </source>
</evidence>
<dbReference type="InterPro" id="IPR036249">
    <property type="entry name" value="Thioredoxin-like_sf"/>
</dbReference>
<dbReference type="SUPFAM" id="SSF52833">
    <property type="entry name" value="Thioredoxin-like"/>
    <property type="match status" value="1"/>
</dbReference>
<feature type="signal peptide" evidence="1">
    <location>
        <begin position="1"/>
        <end position="24"/>
    </location>
</feature>
<dbReference type="InterPro" id="IPR007332">
    <property type="entry name" value="DUF411"/>
</dbReference>
<dbReference type="InterPro" id="IPR006311">
    <property type="entry name" value="TAT_signal"/>
</dbReference>
<feature type="chain" id="PRO_5013911072" description="Metal-binding protein" evidence="1">
    <location>
        <begin position="25"/>
        <end position="152"/>
    </location>
</feature>